<accession>A0A2P6TSR5</accession>
<dbReference type="FunFam" id="1.25.40.1040:FF:000003">
    <property type="entry name" value="N-terminal acetyltransferase A, auxiliary subunit"/>
    <property type="match status" value="1"/>
</dbReference>
<dbReference type="Pfam" id="PF12569">
    <property type="entry name" value="NatA_aux_su"/>
    <property type="match status" value="1"/>
</dbReference>
<dbReference type="GO" id="GO:0016740">
    <property type="term" value="F:transferase activity"/>
    <property type="evidence" value="ECO:0007669"/>
    <property type="project" value="UniProtKB-KW"/>
</dbReference>
<dbReference type="PROSITE" id="PS50005">
    <property type="entry name" value="TPR"/>
    <property type="match status" value="1"/>
</dbReference>
<evidence type="ECO:0000256" key="4">
    <source>
        <dbReference type="SAM" id="MobiDB-lite"/>
    </source>
</evidence>
<proteinExistence type="predicted"/>
<dbReference type="EMBL" id="LHPG02000007">
    <property type="protein sequence ID" value="PRW57084.1"/>
    <property type="molecule type" value="Genomic_DNA"/>
</dbReference>
<organism evidence="5 6">
    <name type="scientific">Chlorella sorokiniana</name>
    <name type="common">Freshwater green alga</name>
    <dbReference type="NCBI Taxonomy" id="3076"/>
    <lineage>
        <taxon>Eukaryota</taxon>
        <taxon>Viridiplantae</taxon>
        <taxon>Chlorophyta</taxon>
        <taxon>core chlorophytes</taxon>
        <taxon>Trebouxiophyceae</taxon>
        <taxon>Chlorellales</taxon>
        <taxon>Chlorellaceae</taxon>
        <taxon>Chlorella clade</taxon>
        <taxon>Chlorella</taxon>
    </lineage>
</organism>
<dbReference type="PANTHER" id="PTHR22767">
    <property type="entry name" value="N-TERMINAL ACETYLTRANSFERASE-RELATED"/>
    <property type="match status" value="1"/>
</dbReference>
<comment type="caution">
    <text evidence="5">The sequence shown here is derived from an EMBL/GenBank/DDBJ whole genome shotgun (WGS) entry which is preliminary data.</text>
</comment>
<dbReference type="Gene3D" id="1.25.40.1010">
    <property type="match status" value="1"/>
</dbReference>
<dbReference type="AlphaFoldDB" id="A0A2P6TSR5"/>
<dbReference type="SUPFAM" id="SSF48452">
    <property type="entry name" value="TPR-like"/>
    <property type="match status" value="2"/>
</dbReference>
<dbReference type="PIRSF" id="PIRSF000422">
    <property type="entry name" value="N-terminal-AcTrfase-A_aux_su"/>
    <property type="match status" value="1"/>
</dbReference>
<dbReference type="PANTHER" id="PTHR22767:SF2">
    <property type="entry name" value="N(ALPHA)-ACETYLTRANSFERASE 15_16, ISOFORM A"/>
    <property type="match status" value="1"/>
</dbReference>
<dbReference type="InterPro" id="IPR019734">
    <property type="entry name" value="TPR_rpt"/>
</dbReference>
<reference evidence="5 6" key="1">
    <citation type="journal article" date="2018" name="Plant J.">
        <title>Genome sequences of Chlorella sorokiniana UTEX 1602 and Micractinium conductrix SAG 241.80: implications to maltose excretion by a green alga.</title>
        <authorList>
            <person name="Arriola M.B."/>
            <person name="Velmurugan N."/>
            <person name="Zhang Y."/>
            <person name="Plunkett M.H."/>
            <person name="Hondzo H."/>
            <person name="Barney B.M."/>
        </authorList>
    </citation>
    <scope>NUCLEOTIDE SEQUENCE [LARGE SCALE GENOMIC DNA]</scope>
    <source>
        <strain evidence="6">UTEX 1602</strain>
    </source>
</reference>
<keyword evidence="1" id="KW-0677">Repeat</keyword>
<keyword evidence="2 3" id="KW-0802">TPR repeat</keyword>
<evidence type="ECO:0000256" key="1">
    <source>
        <dbReference type="ARBA" id="ARBA00022737"/>
    </source>
</evidence>
<keyword evidence="6" id="KW-1185">Reference proteome</keyword>
<dbReference type="OrthoDB" id="10263032at2759"/>
<sequence>MGSKGAAGAAPDNRVLPSKEAALFRQLAKQYETKQYKKGIKNADAILKKFPEHGETLAMKGLLLNCLDRKEEAYDLVKRGVKADLRSHVCWHVYGLLYRSDREYDEAIKCYKNALRMDKDNLTVMRDLALLQIQMRDLPGFLETRQALLELKSANKHNWISFALAHHLNGHHEVAVKVLESYEATVDEEDAGGATSAGGADDKYEHSEMLLYKALVLEEGGMYADALAVLEAGTAARKLRDPLGVKEQQARLYLKLGRQADAEAAYRGLIGINTENYRYHAGLQAALQLPAAAAAAGAAAPEAAAGTAGAAEQQLSEEQRQRLAEVYGELQREHQHSVAVRRMPLDFLEGAEFVVAADAYVRKYLLRGIPSLFSDLKPLYRSSSKAALLGQLFQRLAASLEESGALPPLAGSSEQQPAPQALVWALFYLAQHHDKLGNTAEALQLVDRCIEHTPTLIEAHVAKAKFLKHAGDVEGAARLADAARRMDLADRYLNCNAVKALFRAGHCERAEATAALFTRDGEQTNNLFDMQAMWYEAASGRAYLAAKQYGKALKRFLKVQQHFEDFQEDQFDFHGYCIRKMTLRAYVDMLRMEDRLWGHPTYLKGISGAIRAYLQLHDRPAGGAAEDEEALLAGMTPEEQKKYRQKKRKEEQRRAKEAAEAAAREAAAEAAAAKEKKAAAGEEKRKKDTDPDGVQLAAVADPLAEAAKLLRRLREHAADKLLVQQLSFEVYLRQGKLLLAAAAAKKAAQLAGAADPSVHSMMCRLADAVAAAAAAPEGDAAALPPAALEVAQEEAAALLGAGEASLATAAAYRQQWAAAHADTSMQHAAAAAEVAAPQDRPAAVQRLLSKGPAGSSHADCLAAHELLSGPLGAADAAEQWRQACAAHFRWSAAFGGADCAVVPAPWEQEAAGKEAGAEAAVNGIAEKTSQLAI</sequence>
<dbReference type="Gene3D" id="1.25.40.1040">
    <property type="match status" value="1"/>
</dbReference>
<evidence type="ECO:0000313" key="6">
    <source>
        <dbReference type="Proteomes" id="UP000239899"/>
    </source>
</evidence>
<feature type="repeat" description="TPR" evidence="3">
    <location>
        <begin position="88"/>
        <end position="121"/>
    </location>
</feature>
<evidence type="ECO:0000256" key="2">
    <source>
        <dbReference type="ARBA" id="ARBA00022803"/>
    </source>
</evidence>
<dbReference type="InterPro" id="IPR021183">
    <property type="entry name" value="NatA_aux_su"/>
</dbReference>
<evidence type="ECO:0000256" key="3">
    <source>
        <dbReference type="PROSITE-ProRule" id="PRU00339"/>
    </source>
</evidence>
<dbReference type="Proteomes" id="UP000239899">
    <property type="component" value="Unassembled WGS sequence"/>
</dbReference>
<feature type="compositionally biased region" description="Basic and acidic residues" evidence="4">
    <location>
        <begin position="638"/>
        <end position="690"/>
    </location>
</feature>
<feature type="region of interest" description="Disordered" evidence="4">
    <location>
        <begin position="634"/>
        <end position="693"/>
    </location>
</feature>
<protein>
    <submittedName>
        <fullName evidence="5">N-alpha-acetyltransferase auxiliary subunit</fullName>
    </submittedName>
</protein>
<dbReference type="STRING" id="3076.A0A2P6TSR5"/>
<name>A0A2P6TSR5_CHLSO</name>
<dbReference type="GO" id="GO:0005737">
    <property type="term" value="C:cytoplasm"/>
    <property type="evidence" value="ECO:0007669"/>
    <property type="project" value="TreeGrafter"/>
</dbReference>
<evidence type="ECO:0000313" key="5">
    <source>
        <dbReference type="EMBL" id="PRW57084.1"/>
    </source>
</evidence>
<dbReference type="InterPro" id="IPR011990">
    <property type="entry name" value="TPR-like_helical_dom_sf"/>
</dbReference>
<gene>
    <name evidence="5" type="ORF">C2E21_4334</name>
</gene>
<dbReference type="SMART" id="SM00028">
    <property type="entry name" value="TPR"/>
    <property type="match status" value="5"/>
</dbReference>